<comment type="caution">
    <text evidence="12">The sequence shown here is derived from an EMBL/GenBank/DDBJ whole genome shotgun (WGS) entry which is preliminary data.</text>
</comment>
<evidence type="ECO:0000256" key="9">
    <source>
        <dbReference type="ARBA" id="ARBA00023067"/>
    </source>
</evidence>
<keyword evidence="9" id="KW-0226">DNA condensation</keyword>
<accession>A0A9P1G5G2</accession>
<dbReference type="AlphaFoldDB" id="A0A9P1G5G2"/>
<dbReference type="EMBL" id="CAMXCT010002835">
    <property type="protein sequence ID" value="CAI4000743.1"/>
    <property type="molecule type" value="Genomic_DNA"/>
</dbReference>
<keyword evidence="5" id="KW-0158">Chromosome</keyword>
<evidence type="ECO:0000313" key="12">
    <source>
        <dbReference type="EMBL" id="CAI4000743.1"/>
    </source>
</evidence>
<protein>
    <recommendedName>
        <fullName evidence="4">Condensin complex subunit 2</fullName>
    </recommendedName>
</protein>
<feature type="compositionally biased region" description="Acidic residues" evidence="11">
    <location>
        <begin position="588"/>
        <end position="597"/>
    </location>
</feature>
<keyword evidence="14" id="KW-1185">Reference proteome</keyword>
<feature type="region of interest" description="Disordered" evidence="11">
    <location>
        <begin position="581"/>
        <end position="600"/>
    </location>
</feature>
<keyword evidence="8" id="KW-0498">Mitosis</keyword>
<dbReference type="GO" id="GO:0005737">
    <property type="term" value="C:cytoplasm"/>
    <property type="evidence" value="ECO:0007669"/>
    <property type="project" value="UniProtKB-SubCell"/>
</dbReference>
<dbReference type="Pfam" id="PF05786">
    <property type="entry name" value="Cnd2"/>
    <property type="match status" value="1"/>
</dbReference>
<keyword evidence="6" id="KW-0963">Cytoplasm</keyword>
<dbReference type="GO" id="GO:0000796">
    <property type="term" value="C:condensin complex"/>
    <property type="evidence" value="ECO:0007669"/>
    <property type="project" value="InterPro"/>
</dbReference>
<feature type="region of interest" description="Disordered" evidence="11">
    <location>
        <begin position="105"/>
        <end position="131"/>
    </location>
</feature>
<keyword evidence="10" id="KW-0131">Cell cycle</keyword>
<evidence type="ECO:0000256" key="4">
    <source>
        <dbReference type="ARBA" id="ARBA00016065"/>
    </source>
</evidence>
<evidence type="ECO:0000256" key="7">
    <source>
        <dbReference type="ARBA" id="ARBA00022618"/>
    </source>
</evidence>
<evidence type="ECO:0000256" key="2">
    <source>
        <dbReference type="ARBA" id="ARBA00004496"/>
    </source>
</evidence>
<reference evidence="12" key="1">
    <citation type="submission" date="2022-10" db="EMBL/GenBank/DDBJ databases">
        <authorList>
            <person name="Chen Y."/>
            <person name="Dougan E. K."/>
            <person name="Chan C."/>
            <person name="Rhodes N."/>
            <person name="Thang M."/>
        </authorList>
    </citation>
    <scope>NUCLEOTIDE SEQUENCE</scope>
</reference>
<dbReference type="Proteomes" id="UP001152797">
    <property type="component" value="Unassembled WGS sequence"/>
</dbReference>
<dbReference type="EMBL" id="CAMXCT030002835">
    <property type="protein sequence ID" value="CAL4788055.1"/>
    <property type="molecule type" value="Genomic_DNA"/>
</dbReference>
<reference evidence="13 14" key="2">
    <citation type="submission" date="2024-05" db="EMBL/GenBank/DDBJ databases">
        <authorList>
            <person name="Chen Y."/>
            <person name="Shah S."/>
            <person name="Dougan E. K."/>
            <person name="Thang M."/>
            <person name="Chan C."/>
        </authorList>
    </citation>
    <scope>NUCLEOTIDE SEQUENCE [LARGE SCALE GENOMIC DNA]</scope>
</reference>
<evidence type="ECO:0000256" key="1">
    <source>
        <dbReference type="ARBA" id="ARBA00004286"/>
    </source>
</evidence>
<feature type="non-terminal residue" evidence="12">
    <location>
        <position position="1"/>
    </location>
</feature>
<keyword evidence="7" id="KW-0132">Cell division</keyword>
<dbReference type="GO" id="GO:0003682">
    <property type="term" value="F:chromatin binding"/>
    <property type="evidence" value="ECO:0007669"/>
    <property type="project" value="TreeGrafter"/>
</dbReference>
<evidence type="ECO:0000313" key="13">
    <source>
        <dbReference type="EMBL" id="CAL4788055.1"/>
    </source>
</evidence>
<organism evidence="12">
    <name type="scientific">Cladocopium goreaui</name>
    <dbReference type="NCBI Taxonomy" id="2562237"/>
    <lineage>
        <taxon>Eukaryota</taxon>
        <taxon>Sar</taxon>
        <taxon>Alveolata</taxon>
        <taxon>Dinophyceae</taxon>
        <taxon>Suessiales</taxon>
        <taxon>Symbiodiniaceae</taxon>
        <taxon>Cladocopium</taxon>
    </lineage>
</organism>
<evidence type="ECO:0000256" key="11">
    <source>
        <dbReference type="SAM" id="MobiDB-lite"/>
    </source>
</evidence>
<evidence type="ECO:0000256" key="10">
    <source>
        <dbReference type="ARBA" id="ARBA00023306"/>
    </source>
</evidence>
<proteinExistence type="inferred from homology"/>
<dbReference type="OrthoDB" id="362021at2759"/>
<comment type="subcellular location">
    <subcellularLocation>
        <location evidence="1">Chromosome</location>
    </subcellularLocation>
    <subcellularLocation>
        <location evidence="2">Cytoplasm</location>
    </subcellularLocation>
</comment>
<dbReference type="InterPro" id="IPR022816">
    <property type="entry name" value="Condensin_barren_su2"/>
</dbReference>
<evidence type="ECO:0000256" key="8">
    <source>
        <dbReference type="ARBA" id="ARBA00022776"/>
    </source>
</evidence>
<dbReference type="PANTHER" id="PTHR13108:SF9">
    <property type="entry name" value="CONDENSIN COMPLEX SUBUNIT 2"/>
    <property type="match status" value="1"/>
</dbReference>
<evidence type="ECO:0000256" key="6">
    <source>
        <dbReference type="ARBA" id="ARBA00022490"/>
    </source>
</evidence>
<evidence type="ECO:0000256" key="5">
    <source>
        <dbReference type="ARBA" id="ARBA00022454"/>
    </source>
</evidence>
<evidence type="ECO:0000313" key="14">
    <source>
        <dbReference type="Proteomes" id="UP001152797"/>
    </source>
</evidence>
<comment type="similarity">
    <text evidence="3">Belongs to the CND2 (condensin subunit 2) family.</text>
</comment>
<dbReference type="PANTHER" id="PTHR13108">
    <property type="entry name" value="CONDENSIN COMPLEX SUBUNIT 2"/>
    <property type="match status" value="1"/>
</dbReference>
<dbReference type="GO" id="GO:0007076">
    <property type="term" value="P:mitotic chromosome condensation"/>
    <property type="evidence" value="ECO:0007669"/>
    <property type="project" value="InterPro"/>
</dbReference>
<name>A0A9P1G5G2_9DINO</name>
<dbReference type="EMBL" id="CAMXCT020002835">
    <property type="protein sequence ID" value="CAL1154118.1"/>
    <property type="molecule type" value="Genomic_DNA"/>
</dbReference>
<gene>
    <name evidence="12" type="ORF">C1SCF055_LOCUS26842</name>
</gene>
<dbReference type="GO" id="GO:0051301">
    <property type="term" value="P:cell division"/>
    <property type="evidence" value="ECO:0007669"/>
    <property type="project" value="UniProtKB-KW"/>
</dbReference>
<sequence length="913" mass="99225">MRSPAGVFHASCIHTSVLAGVSVETPIPDAHQPNKSVRVHFMNRTKRLYGSVAKKQGAMASIGSSSLGELYSKCVQMVNENKISTKNAFELPLIEHMDDIVDSFMGGKKAPKKEKEKVRKSSATAEEAEMESRFHEASCTIEASARIYACRVDCVHTDTYRVLGGLNSADVANEEDGPPGEDGKPVKKRRICGVNTLEKNEANLVQQNIEADEQSDPMFRRMAAAFDAGGAKGLLLSHLPLAEDMSLVFNGDVKLSKAQSSAESIFKVSTSSISADSIGLGEPATATSKIEESRLCPELDSFRRQLWGDSSFTMPKALEDLLGVAVLSGPGTSEALAACTQPQAAVMENEDFAPPDMADGMAEFSDAADVADVGSGASAMAASPPKGREKPLPLVDMSASQVLAAPASSKDDVVAFDELFEKFCGAGGSNQFAYFDECWSKLARDKGKTSGALADAEGALAEVKEPKERQSKRPLFDLTNLDKAAKPIETEAVGKHQMNEKASQWQLRKDVPPYMIDRITMPSWQTWSKVDFACLGLRPHLMLKLVRKPPPPTEGPHGFSELFSTVVVENNEAFPWLASEKSTRREEDMEELGEDDGGLPAHLEVDPQELFLGPDDKVLPGADEGLGDVDMDDLAGSFMASGLDFELAEKPTSAENVDIGYSRNSKFVDVKLVKKHLWGCLEKDLASLKESKASQATHSFQDLVSRTVSAMPKGDCENLSAAVCFICALHLCNEKNLELKTDPANPLGDFAIGLLTLCLKPEMLWGQRFFRHVVPFGTADDVMESWHKISSLHCEDVLHWSEDFPATTPFPIPQKGCVVPICAAPPLFTQDAPEMIDADVCPTSLYHTPKSCACTLLSCNNAKEVTRWHANFAQRGSHGPGWENPDSSMNIMVHIWEFTILPALGEESSVEFL</sequence>
<evidence type="ECO:0000256" key="3">
    <source>
        <dbReference type="ARBA" id="ARBA00009471"/>
    </source>
</evidence>